<accession>A0A7S3I180</accession>
<reference evidence="1" key="1">
    <citation type="submission" date="2021-01" db="EMBL/GenBank/DDBJ databases">
        <authorList>
            <person name="Corre E."/>
            <person name="Pelletier E."/>
            <person name="Niang G."/>
            <person name="Scheremetjew M."/>
            <person name="Finn R."/>
            <person name="Kale V."/>
            <person name="Holt S."/>
            <person name="Cochrane G."/>
            <person name="Meng A."/>
            <person name="Brown T."/>
            <person name="Cohen L."/>
        </authorList>
    </citation>
    <scope>NUCLEOTIDE SEQUENCE</scope>
    <source>
        <strain evidence="1">Fehren 1</strain>
    </source>
</reference>
<dbReference type="AlphaFoldDB" id="A0A7S3I180"/>
<organism evidence="1">
    <name type="scientific">Favella ehrenbergii</name>
    <dbReference type="NCBI Taxonomy" id="182087"/>
    <lineage>
        <taxon>Eukaryota</taxon>
        <taxon>Sar</taxon>
        <taxon>Alveolata</taxon>
        <taxon>Ciliophora</taxon>
        <taxon>Intramacronucleata</taxon>
        <taxon>Spirotrichea</taxon>
        <taxon>Choreotrichia</taxon>
        <taxon>Tintinnida</taxon>
        <taxon>Xystonellidae</taxon>
        <taxon>Favella</taxon>
    </lineage>
</organism>
<evidence type="ECO:0000313" key="1">
    <source>
        <dbReference type="EMBL" id="CAE0309912.1"/>
    </source>
</evidence>
<dbReference type="InterPro" id="IPR029058">
    <property type="entry name" value="AB_hydrolase_fold"/>
</dbReference>
<gene>
    <name evidence="1" type="ORF">FEHR0123_LOCUS4828</name>
</gene>
<proteinExistence type="predicted"/>
<name>A0A7S3I180_9SPIT</name>
<dbReference type="Gene3D" id="3.40.50.1820">
    <property type="entry name" value="alpha/beta hydrolase"/>
    <property type="match status" value="1"/>
</dbReference>
<protein>
    <submittedName>
        <fullName evidence="1">Uncharacterized protein</fullName>
    </submittedName>
</protein>
<sequence>MVAEDSESVSYFSFGTKKRELQISELLRKGFEVITEHKIQYECDGMIETNECRWGTYLLTFDHDHFEVIGLNPSVPPKHVASLVTDNIRKCEIDQGLSKLSM</sequence>
<dbReference type="EMBL" id="HBIE01015572">
    <property type="protein sequence ID" value="CAE0309912.1"/>
    <property type="molecule type" value="Transcribed_RNA"/>
</dbReference>